<proteinExistence type="predicted"/>
<dbReference type="Pfam" id="PF13692">
    <property type="entry name" value="Glyco_trans_1_4"/>
    <property type="match status" value="1"/>
</dbReference>
<dbReference type="Proteomes" id="UP001497493">
    <property type="component" value="Chromosome"/>
</dbReference>
<dbReference type="Pfam" id="PF13439">
    <property type="entry name" value="Glyco_transf_4"/>
    <property type="match status" value="1"/>
</dbReference>
<feature type="domain" description="Glycosyltransferase subfamily 4-like N-terminal" evidence="1">
    <location>
        <begin position="16"/>
        <end position="174"/>
    </location>
</feature>
<dbReference type="NCBIfam" id="TIGR03088">
    <property type="entry name" value="stp2"/>
    <property type="match status" value="1"/>
</dbReference>
<organism evidence="2 3">
    <name type="scientific">Candidatus Methylocalor cossyra</name>
    <dbReference type="NCBI Taxonomy" id="3108543"/>
    <lineage>
        <taxon>Bacteria</taxon>
        <taxon>Pseudomonadati</taxon>
        <taxon>Pseudomonadota</taxon>
        <taxon>Gammaproteobacteria</taxon>
        <taxon>Methylococcales</taxon>
        <taxon>Methylococcaceae</taxon>
        <taxon>Candidatus Methylocalor</taxon>
    </lineage>
</organism>
<dbReference type="InterPro" id="IPR028098">
    <property type="entry name" value="Glyco_trans_4-like_N"/>
</dbReference>
<dbReference type="InterPro" id="IPR017522">
    <property type="entry name" value="Sugar_tfrase_PEP-CTERM_Stp2"/>
</dbReference>
<reference evidence="2 3" key="1">
    <citation type="submission" date="2024-04" db="EMBL/GenBank/DDBJ databases">
        <authorList>
            <person name="Cremers G."/>
        </authorList>
    </citation>
    <scope>NUCLEOTIDE SEQUENCE [LARGE SCALE GENOMIC DNA]</scope>
    <source>
        <strain evidence="2">MeCH1-AG</strain>
    </source>
</reference>
<gene>
    <name evidence="2" type="ORF">MECH1_V1_0734</name>
</gene>
<evidence type="ECO:0000259" key="1">
    <source>
        <dbReference type="Pfam" id="PF13439"/>
    </source>
</evidence>
<dbReference type="Gene3D" id="3.40.50.2000">
    <property type="entry name" value="Glycogen Phosphorylase B"/>
    <property type="match status" value="2"/>
</dbReference>
<keyword evidence="3" id="KW-1185">Reference proteome</keyword>
<dbReference type="PANTHER" id="PTHR12526">
    <property type="entry name" value="GLYCOSYLTRANSFERASE"/>
    <property type="match status" value="1"/>
</dbReference>
<accession>A0ABM9NFY2</accession>
<evidence type="ECO:0000313" key="3">
    <source>
        <dbReference type="Proteomes" id="UP001497493"/>
    </source>
</evidence>
<dbReference type="GO" id="GO:0016740">
    <property type="term" value="F:transferase activity"/>
    <property type="evidence" value="ECO:0007669"/>
    <property type="project" value="UniProtKB-KW"/>
</dbReference>
<sequence length="394" mass="43268">MGAPPLVAHIIYRLGVGGLENGLVNLINRMPADRYRHAVICLKEATDFRHRLAPEVPVFELHRKEGQDFGVQLRLYRLLRRLRPAIVHTRNLAAVECQFSAWLAGVPFRVHGEHGWDVFDPDGNNRKYQWLRRLSRLFVHRYVPLSRHLEAYLRDRVGVPESRLCRICNGVDTALFHPPAAGRMPIAGCPFDGAGLILIGTVGRMHGVKDQITLVQGFLQLLARHPQLRSRLRLVLVGDGPLRQEALQRLRAAGADGLAWLPGERRDVAEILRGLDIFVLPSQAEGISNTILEAMASGLPVIATAVGGNPELVVDGVTGRLVPKQDPDALAEALAAYVLNPERIAAHGAAGLARVRECFSLDGMVERYRILYDGLLNGGAKVKSARSQSACAGS</sequence>
<dbReference type="RefSeq" id="WP_348759055.1">
    <property type="nucleotide sequence ID" value="NZ_OZ026884.1"/>
</dbReference>
<dbReference type="PANTHER" id="PTHR12526:SF636">
    <property type="entry name" value="BLL3647 PROTEIN"/>
    <property type="match status" value="1"/>
</dbReference>
<dbReference type="EMBL" id="OZ026884">
    <property type="protein sequence ID" value="CAL1239510.1"/>
    <property type="molecule type" value="Genomic_DNA"/>
</dbReference>
<keyword evidence="2" id="KW-0808">Transferase</keyword>
<protein>
    <submittedName>
        <fullName evidence="2">Glycosyl transferase family 1</fullName>
    </submittedName>
</protein>
<dbReference type="SUPFAM" id="SSF53756">
    <property type="entry name" value="UDP-Glycosyltransferase/glycogen phosphorylase"/>
    <property type="match status" value="1"/>
</dbReference>
<name>A0ABM9NFY2_9GAMM</name>
<evidence type="ECO:0000313" key="2">
    <source>
        <dbReference type="EMBL" id="CAL1239510.1"/>
    </source>
</evidence>